<evidence type="ECO:0000313" key="9">
    <source>
        <dbReference type="Proteomes" id="UP000193560"/>
    </source>
</evidence>
<dbReference type="GO" id="GO:0005975">
    <property type="term" value="P:carbohydrate metabolic process"/>
    <property type="evidence" value="ECO:0007669"/>
    <property type="project" value="UniProtKB-UniRule"/>
</dbReference>
<organism evidence="8 9">
    <name type="scientific">Absidia repens</name>
    <dbReference type="NCBI Taxonomy" id="90262"/>
    <lineage>
        <taxon>Eukaryota</taxon>
        <taxon>Fungi</taxon>
        <taxon>Fungi incertae sedis</taxon>
        <taxon>Mucoromycota</taxon>
        <taxon>Mucoromycotina</taxon>
        <taxon>Mucoromycetes</taxon>
        <taxon>Mucorales</taxon>
        <taxon>Cunninghamellaceae</taxon>
        <taxon>Absidia</taxon>
    </lineage>
</organism>
<dbReference type="EC" id="3.1.1.31" evidence="4 6"/>
<reference evidence="8 9" key="1">
    <citation type="submission" date="2016-07" db="EMBL/GenBank/DDBJ databases">
        <title>Pervasive Adenine N6-methylation of Active Genes in Fungi.</title>
        <authorList>
            <consortium name="DOE Joint Genome Institute"/>
            <person name="Mondo S.J."/>
            <person name="Dannebaum R.O."/>
            <person name="Kuo R.C."/>
            <person name="Labutti K."/>
            <person name="Haridas S."/>
            <person name="Kuo A."/>
            <person name="Salamov A."/>
            <person name="Ahrendt S.R."/>
            <person name="Lipzen A."/>
            <person name="Sullivan W."/>
            <person name="Andreopoulos W.B."/>
            <person name="Clum A."/>
            <person name="Lindquist E."/>
            <person name="Daum C."/>
            <person name="Ramamoorthy G.K."/>
            <person name="Gryganskyi A."/>
            <person name="Culley D."/>
            <person name="Magnuson J.K."/>
            <person name="James T.Y."/>
            <person name="O'Malley M.A."/>
            <person name="Stajich J.E."/>
            <person name="Spatafora J.W."/>
            <person name="Visel A."/>
            <person name="Grigoriev I.V."/>
        </authorList>
    </citation>
    <scope>NUCLEOTIDE SEQUENCE [LARGE SCALE GENOMIC DNA]</scope>
    <source>
        <strain evidence="8 9">NRRL 1336</strain>
    </source>
</reference>
<evidence type="ECO:0000259" key="7">
    <source>
        <dbReference type="Pfam" id="PF01182"/>
    </source>
</evidence>
<dbReference type="AlphaFoldDB" id="A0A1X2IE16"/>
<keyword evidence="5 6" id="KW-0378">Hydrolase</keyword>
<dbReference type="Pfam" id="PF01182">
    <property type="entry name" value="Glucosamine_iso"/>
    <property type="match status" value="1"/>
</dbReference>
<dbReference type="InterPro" id="IPR037171">
    <property type="entry name" value="NagB/RpiA_transferase-like"/>
</dbReference>
<dbReference type="SUPFAM" id="SSF100950">
    <property type="entry name" value="NagB/RpiA/CoA transferase-like"/>
    <property type="match status" value="1"/>
</dbReference>
<protein>
    <recommendedName>
        <fullName evidence="4 6">6-phosphogluconolactonase</fullName>
        <shortName evidence="6">6PGL</shortName>
        <ecNumber evidence="4 6">3.1.1.31</ecNumber>
    </recommendedName>
</protein>
<proteinExistence type="inferred from homology"/>
<evidence type="ECO:0000256" key="1">
    <source>
        <dbReference type="ARBA" id="ARBA00000832"/>
    </source>
</evidence>
<dbReference type="OrthoDB" id="432544at2759"/>
<gene>
    <name evidence="8" type="ORF">BCR42DRAFT_417285</name>
</gene>
<evidence type="ECO:0000256" key="6">
    <source>
        <dbReference type="RuleBase" id="RU365095"/>
    </source>
</evidence>
<evidence type="ECO:0000256" key="2">
    <source>
        <dbReference type="ARBA" id="ARBA00004961"/>
    </source>
</evidence>
<evidence type="ECO:0000313" key="8">
    <source>
        <dbReference type="EMBL" id="ORZ14611.1"/>
    </source>
</evidence>
<dbReference type="NCBIfam" id="TIGR01198">
    <property type="entry name" value="pgl"/>
    <property type="match status" value="1"/>
</dbReference>
<comment type="function">
    <text evidence="6">Hydrolysis of 6-phosphogluconolactone to 6-phosphogluconate.</text>
</comment>
<accession>A0A1X2IE16</accession>
<dbReference type="Proteomes" id="UP000193560">
    <property type="component" value="Unassembled WGS sequence"/>
</dbReference>
<dbReference type="InterPro" id="IPR005900">
    <property type="entry name" value="6-phosphogluconolactonase_DevB"/>
</dbReference>
<evidence type="ECO:0000256" key="3">
    <source>
        <dbReference type="ARBA" id="ARBA00010662"/>
    </source>
</evidence>
<dbReference type="InterPro" id="IPR006148">
    <property type="entry name" value="Glc/Gal-6P_isomerase"/>
</dbReference>
<evidence type="ECO:0000256" key="4">
    <source>
        <dbReference type="ARBA" id="ARBA00013198"/>
    </source>
</evidence>
<comment type="pathway">
    <text evidence="2 6">Carbohydrate degradation; pentose phosphate pathway; D-ribulose 5-phosphate from D-glucose 6-phosphate (oxidative stage): step 2/3.</text>
</comment>
<dbReference type="STRING" id="90262.A0A1X2IE16"/>
<comment type="similarity">
    <text evidence="3 6">Belongs to the glucosamine/galactosamine-6-phosphate isomerase family. 6-phosphogluconolactonase subfamily.</text>
</comment>
<keyword evidence="9" id="KW-1185">Reference proteome</keyword>
<dbReference type="PANTHER" id="PTHR11054:SF0">
    <property type="entry name" value="6-PHOSPHOGLUCONOLACTONASE"/>
    <property type="match status" value="1"/>
</dbReference>
<dbReference type="Gene3D" id="3.40.50.1360">
    <property type="match status" value="1"/>
</dbReference>
<comment type="catalytic activity">
    <reaction evidence="1 6">
        <text>6-phospho-D-glucono-1,5-lactone + H2O = 6-phospho-D-gluconate + H(+)</text>
        <dbReference type="Rhea" id="RHEA:12556"/>
        <dbReference type="ChEBI" id="CHEBI:15377"/>
        <dbReference type="ChEBI" id="CHEBI:15378"/>
        <dbReference type="ChEBI" id="CHEBI:57955"/>
        <dbReference type="ChEBI" id="CHEBI:58759"/>
        <dbReference type="EC" id="3.1.1.31"/>
    </reaction>
</comment>
<evidence type="ECO:0000256" key="5">
    <source>
        <dbReference type="ARBA" id="ARBA00022801"/>
    </source>
</evidence>
<feature type="domain" description="Glucosamine/galactosamine-6-phosphate isomerase" evidence="7">
    <location>
        <begin position="11"/>
        <end position="233"/>
    </location>
</feature>
<dbReference type="UniPathway" id="UPA00115">
    <property type="reaction ID" value="UER00409"/>
</dbReference>
<dbReference type="FunFam" id="3.40.50.1360:FF:000005">
    <property type="entry name" value="6-phosphogluconolactonase"/>
    <property type="match status" value="1"/>
</dbReference>
<dbReference type="EMBL" id="MCGE01000014">
    <property type="protein sequence ID" value="ORZ14611.1"/>
    <property type="molecule type" value="Genomic_DNA"/>
</dbReference>
<sequence length="253" mass="27844">MPSTVYSFSSTTELSGGLNAFVEKVSREAIADHGAVSVAISGGSLPKLLSKDLVHNKNVDFSKWHMFWADERCVGHDHDDSNYKEVKKTLLDHVPIPTNQIHSIHEAYAINKQSEKAAEEYQQQVVSFFGGNGSLPRFDLILLGMGPDGHCCSLFPGHPLLQEANLLVAPINDSPKPPPERITLTFPVLNHAKTVVFVTAGEGKQDMVQKIIEEPQLQLPCQRVQPNAGHVYWFVDDAAAGKLKQASYGTYKL</sequence>
<dbReference type="GO" id="GO:0017057">
    <property type="term" value="F:6-phosphogluconolactonase activity"/>
    <property type="evidence" value="ECO:0007669"/>
    <property type="project" value="UniProtKB-UniRule"/>
</dbReference>
<dbReference type="PANTHER" id="PTHR11054">
    <property type="entry name" value="6-PHOSPHOGLUCONOLACTONASE"/>
    <property type="match status" value="1"/>
</dbReference>
<dbReference type="InterPro" id="IPR039104">
    <property type="entry name" value="6PGL"/>
</dbReference>
<dbReference type="GO" id="GO:0006098">
    <property type="term" value="P:pentose-phosphate shunt"/>
    <property type="evidence" value="ECO:0007669"/>
    <property type="project" value="UniProtKB-UniPathway"/>
</dbReference>
<dbReference type="CDD" id="cd01400">
    <property type="entry name" value="6PGL"/>
    <property type="match status" value="1"/>
</dbReference>
<name>A0A1X2IE16_9FUNG</name>
<comment type="caution">
    <text evidence="8">The sequence shown here is derived from an EMBL/GenBank/DDBJ whole genome shotgun (WGS) entry which is preliminary data.</text>
</comment>